<dbReference type="OrthoDB" id="7788762at2759"/>
<feature type="compositionally biased region" description="Polar residues" evidence="1">
    <location>
        <begin position="1145"/>
        <end position="1156"/>
    </location>
</feature>
<dbReference type="Gene3D" id="3.30.450.20">
    <property type="entry name" value="PAS domain"/>
    <property type="match status" value="2"/>
</dbReference>
<comment type="caution">
    <text evidence="4">The sequence shown here is derived from an EMBL/GenBank/DDBJ whole genome shotgun (WGS) entry which is preliminary data.</text>
</comment>
<feature type="compositionally biased region" description="Low complexity" evidence="1">
    <location>
        <begin position="1205"/>
        <end position="1215"/>
    </location>
</feature>
<dbReference type="SUPFAM" id="SSF111331">
    <property type="entry name" value="NAD kinase/diacylglycerol kinase-like"/>
    <property type="match status" value="1"/>
</dbReference>
<dbReference type="Pfam" id="PF00781">
    <property type="entry name" value="DAGK_cat"/>
    <property type="match status" value="1"/>
</dbReference>
<feature type="domain" description="DAGKc" evidence="3">
    <location>
        <begin position="55"/>
        <end position="196"/>
    </location>
</feature>
<proteinExistence type="predicted"/>
<dbReference type="Pfam" id="PF13426">
    <property type="entry name" value="PAS_9"/>
    <property type="match status" value="1"/>
</dbReference>
<dbReference type="PROSITE" id="PS50112">
    <property type="entry name" value="PAS"/>
    <property type="match status" value="1"/>
</dbReference>
<sequence length="1227" mass="139248">MFRTLRNHWKKSVFAFCAISYGAKWSYDRYQANQIRAFYCRQASILGSQTYPSMNRLNRVAVLLNGKANNGKAKSLYDKTIFPLLHLIGLDVRVYRVDTITDPNGLTDLLTNKIEPNELNALMIVGGDGTLSELAPYLFQSNVLENLPICVVPIGEHVSFARSLLPTTTKKKLHDDVSLLCESVFALFNGTIVRRSLLKITTSENDEKPIYASTLDFGHYSRLEQLQKRLWYFSYLKYPISSLYHFITNSYASIVNSEQPAILYSHPCSGCLRCQPYLMEQYRLSQQQQREQKTSFFSRVYQSKRSIVQPSSTSVTPPVENPDCGVEYCLNLDKSPVQLGVKLHGNEQNFQVDISDDLQRFNYDKDKHPKQSLYVQHLRFTPNTNLLAKQMLINQEKLKDSEDLPTEYRIELSEKTLKFIQITDDLLLRKKLSIKATVNELEEDALEKKETKRLKQKNENIQQPVKGTFSSIHRLDYSCSFIFGRFFLLAFLFDNLTDTKNQTSSNALFICVMSDGNKFDLTAYAQQRQPNQIALDEMGSVLLDAMQGTLICLDSQHIIIDVSQTVKRYFGFEQTEIVGLSILLLVEDSERDAFLKFLSDTSQLFNICCVRMVMAAANEYRQVKVHRKRKVNQDTVDVHSTTPRHSNSVGTILVLTVDNSSYIDITLFDAHKQEFYTKVNLVGEIIFEDHRGALITGYLPHELISQSIFNFVYHEDRLVKLHALWKCATTGASKLQWRLNARDGSIVFLQTEYKLIANHRKQDTIVARNEILSPMQRIQFEELQTAWRHQCAADIKGNSSSFKLINSSDTDALSMSSDECRICVPSLNMCFSTNKLQSLNVTGNIFGAAKPTHPLTIQDYVSILIDSDKHLDSELAYIINNLPARYKRLSNANNNQFTNETEFSDGTAQEKFPMDSLMNCNDSSLRKKQDSDSIVRGILSNSIQYNHEKQSGDLPTTLAGLLNDNTRISIPQTQMQVDRTKMNQVTPTPESYQQQHYDFIRKYKAAKAKLESQLEAARAQEIANGCQASDILKRNTVVNKLAQLETIKSKHLARTLELKRQSQQSTSATAIAVNNIEQKDLLSSVFHSSSSPKPPGLMQMDNHSPSGIPSPLSSLYNSSTPSPSASYYSSGYPHQRTASPAYRPSSLQYDSPQAATASFHDPNPRVKTPVFEEFLTPPPSYTPVHNPLLSVHSYMNVSFQDPTNNSTTMTTSSSFNHHHHHSTTYPY</sequence>
<dbReference type="AlphaFoldDB" id="A0A813QHZ5"/>
<dbReference type="InterPro" id="IPR050933">
    <property type="entry name" value="Circadian_TF"/>
</dbReference>
<reference evidence="4" key="1">
    <citation type="submission" date="2021-02" db="EMBL/GenBank/DDBJ databases">
        <authorList>
            <person name="Nowell W R."/>
        </authorList>
    </citation>
    <scope>NUCLEOTIDE SEQUENCE</scope>
</reference>
<dbReference type="PROSITE" id="PS50146">
    <property type="entry name" value="DAGK"/>
    <property type="match status" value="1"/>
</dbReference>
<dbReference type="Pfam" id="PF14598">
    <property type="entry name" value="PAS_11"/>
    <property type="match status" value="1"/>
</dbReference>
<feature type="region of interest" description="Disordered" evidence="1">
    <location>
        <begin position="1205"/>
        <end position="1227"/>
    </location>
</feature>
<dbReference type="InterPro" id="IPR016064">
    <property type="entry name" value="NAD/diacylglycerol_kinase_sf"/>
</dbReference>
<dbReference type="SMART" id="SM00091">
    <property type="entry name" value="PAS"/>
    <property type="match status" value="2"/>
</dbReference>
<dbReference type="CDD" id="cd00130">
    <property type="entry name" value="PAS"/>
    <property type="match status" value="1"/>
</dbReference>
<feature type="compositionally biased region" description="Basic residues" evidence="1">
    <location>
        <begin position="1216"/>
        <end position="1227"/>
    </location>
</feature>
<dbReference type="InterPro" id="IPR035965">
    <property type="entry name" value="PAS-like_dom_sf"/>
</dbReference>
<feature type="domain" description="PAS" evidence="2">
    <location>
        <begin position="542"/>
        <end position="601"/>
    </location>
</feature>
<dbReference type="Proteomes" id="UP000663852">
    <property type="component" value="Unassembled WGS sequence"/>
</dbReference>
<evidence type="ECO:0000313" key="5">
    <source>
        <dbReference type="Proteomes" id="UP000663852"/>
    </source>
</evidence>
<feature type="compositionally biased region" description="Low complexity" evidence="1">
    <location>
        <begin position="1104"/>
        <end position="1133"/>
    </location>
</feature>
<dbReference type="InterPro" id="IPR000014">
    <property type="entry name" value="PAS"/>
</dbReference>
<dbReference type="InterPro" id="IPR001206">
    <property type="entry name" value="Diacylglycerol_kinase_cat_dom"/>
</dbReference>
<dbReference type="InterPro" id="IPR017438">
    <property type="entry name" value="ATP-NAD_kinase_N"/>
</dbReference>
<feature type="region of interest" description="Disordered" evidence="1">
    <location>
        <begin position="1085"/>
        <end position="1164"/>
    </location>
</feature>
<dbReference type="EMBL" id="CAJNOJ010000008">
    <property type="protein sequence ID" value="CAF0766922.1"/>
    <property type="molecule type" value="Genomic_DNA"/>
</dbReference>
<accession>A0A813QHZ5</accession>
<dbReference type="Gene3D" id="3.40.50.10330">
    <property type="entry name" value="Probable inorganic polyphosphate/atp-NAD kinase, domain 1"/>
    <property type="match status" value="1"/>
</dbReference>
<dbReference type="PANTHER" id="PTHR23042">
    <property type="entry name" value="CIRCADIAN PROTEIN CLOCK/ARNT/BMAL/PAS"/>
    <property type="match status" value="1"/>
</dbReference>
<dbReference type="SUPFAM" id="SSF55785">
    <property type="entry name" value="PYP-like sensor domain (PAS domain)"/>
    <property type="match status" value="2"/>
</dbReference>
<organism evidence="4 5">
    <name type="scientific">Adineta ricciae</name>
    <name type="common">Rotifer</name>
    <dbReference type="NCBI Taxonomy" id="249248"/>
    <lineage>
        <taxon>Eukaryota</taxon>
        <taxon>Metazoa</taxon>
        <taxon>Spiralia</taxon>
        <taxon>Gnathifera</taxon>
        <taxon>Rotifera</taxon>
        <taxon>Eurotatoria</taxon>
        <taxon>Bdelloidea</taxon>
        <taxon>Adinetida</taxon>
        <taxon>Adinetidae</taxon>
        <taxon>Adineta</taxon>
    </lineage>
</organism>
<protein>
    <submittedName>
        <fullName evidence="4">Uncharacterized protein</fullName>
    </submittedName>
</protein>
<dbReference type="GO" id="GO:0016301">
    <property type="term" value="F:kinase activity"/>
    <property type="evidence" value="ECO:0007669"/>
    <property type="project" value="InterPro"/>
</dbReference>
<name>A0A813QHZ5_ADIRI</name>
<evidence type="ECO:0000256" key="1">
    <source>
        <dbReference type="SAM" id="MobiDB-lite"/>
    </source>
</evidence>
<gene>
    <name evidence="4" type="ORF">EDS130_LOCUS3091</name>
</gene>
<evidence type="ECO:0000313" key="4">
    <source>
        <dbReference type="EMBL" id="CAF0766922.1"/>
    </source>
</evidence>
<evidence type="ECO:0000259" key="3">
    <source>
        <dbReference type="PROSITE" id="PS50146"/>
    </source>
</evidence>
<evidence type="ECO:0000259" key="2">
    <source>
        <dbReference type="PROSITE" id="PS50112"/>
    </source>
</evidence>